<gene>
    <name evidence="2" type="ORF">J2X05_001284</name>
</gene>
<comment type="caution">
    <text evidence="2">The sequence shown here is derived from an EMBL/GenBank/DDBJ whole genome shotgun (WGS) entry which is preliminary data.</text>
</comment>
<dbReference type="InterPro" id="IPR036390">
    <property type="entry name" value="WH_DNA-bd_sf"/>
</dbReference>
<dbReference type="InterPro" id="IPR051534">
    <property type="entry name" value="CBASS_pafABC_assoc_protein"/>
</dbReference>
<protein>
    <submittedName>
        <fullName evidence="2">DNA-binding transcriptional regulator YafY</fullName>
    </submittedName>
</protein>
<dbReference type="PANTHER" id="PTHR34580">
    <property type="match status" value="1"/>
</dbReference>
<keyword evidence="2" id="KW-0238">DNA-binding</keyword>
<evidence type="ECO:0000313" key="2">
    <source>
        <dbReference type="EMBL" id="MDR7089278.1"/>
    </source>
</evidence>
<dbReference type="Proteomes" id="UP001253595">
    <property type="component" value="Unassembled WGS sequence"/>
</dbReference>
<dbReference type="EMBL" id="JAVDVX010000002">
    <property type="protein sequence ID" value="MDR7089278.1"/>
    <property type="molecule type" value="Genomic_DNA"/>
</dbReference>
<dbReference type="PANTHER" id="PTHR34580:SF3">
    <property type="entry name" value="PROTEIN PAFB"/>
    <property type="match status" value="1"/>
</dbReference>
<feature type="domain" description="Helix-turn-helix type 11" evidence="1">
    <location>
        <begin position="6"/>
        <end position="59"/>
    </location>
</feature>
<dbReference type="RefSeq" id="WP_007640809.1">
    <property type="nucleotide sequence ID" value="NZ_JAVDVX010000002.1"/>
</dbReference>
<dbReference type="SUPFAM" id="SSF46785">
    <property type="entry name" value="Winged helix' DNA-binding domain"/>
    <property type="match status" value="1"/>
</dbReference>
<name>A0ABU1UVZ1_9GAMM</name>
<organism evidence="2 3">
    <name type="scientific">Cellvibrio fibrivorans</name>
    <dbReference type="NCBI Taxonomy" id="126350"/>
    <lineage>
        <taxon>Bacteria</taxon>
        <taxon>Pseudomonadati</taxon>
        <taxon>Pseudomonadota</taxon>
        <taxon>Gammaproteobacteria</taxon>
        <taxon>Cellvibrionales</taxon>
        <taxon>Cellvibrionaceae</taxon>
        <taxon>Cellvibrio</taxon>
    </lineage>
</organism>
<sequence length="88" mass="9948">MRKANRLFQLVNLIRRQQPVSAAKLAEQLQVSVRSIYRYINDLSVTGVPVYAEPGLGYRLQPGLELPPLHLSPEELDALQLAVSFYRA</sequence>
<proteinExistence type="predicted"/>
<evidence type="ECO:0000313" key="3">
    <source>
        <dbReference type="Proteomes" id="UP001253595"/>
    </source>
</evidence>
<dbReference type="InterPro" id="IPR036388">
    <property type="entry name" value="WH-like_DNA-bd_sf"/>
</dbReference>
<dbReference type="Pfam" id="PF08279">
    <property type="entry name" value="HTH_11"/>
    <property type="match status" value="1"/>
</dbReference>
<keyword evidence="3" id="KW-1185">Reference proteome</keyword>
<evidence type="ECO:0000259" key="1">
    <source>
        <dbReference type="Pfam" id="PF08279"/>
    </source>
</evidence>
<dbReference type="GO" id="GO:0003677">
    <property type="term" value="F:DNA binding"/>
    <property type="evidence" value="ECO:0007669"/>
    <property type="project" value="UniProtKB-KW"/>
</dbReference>
<dbReference type="InterPro" id="IPR013196">
    <property type="entry name" value="HTH_11"/>
</dbReference>
<accession>A0ABU1UVZ1</accession>
<dbReference type="Gene3D" id="1.10.10.10">
    <property type="entry name" value="Winged helix-like DNA-binding domain superfamily/Winged helix DNA-binding domain"/>
    <property type="match status" value="1"/>
</dbReference>
<reference evidence="2 3" key="1">
    <citation type="submission" date="2023-07" db="EMBL/GenBank/DDBJ databases">
        <title>Sorghum-associated microbial communities from plants grown in Nebraska, USA.</title>
        <authorList>
            <person name="Schachtman D."/>
        </authorList>
    </citation>
    <scope>NUCLEOTIDE SEQUENCE [LARGE SCALE GENOMIC DNA]</scope>
    <source>
        <strain evidence="2 3">BE190</strain>
    </source>
</reference>